<name>A0ABQ5TDH0_9CAUL</name>
<dbReference type="EMBL" id="BSFD01000011">
    <property type="protein sequence ID" value="GLK50142.1"/>
    <property type="molecule type" value="Genomic_DNA"/>
</dbReference>
<protein>
    <submittedName>
        <fullName evidence="2">Uncharacterized protein</fullName>
    </submittedName>
</protein>
<keyword evidence="3" id="KW-1185">Reference proteome</keyword>
<feature type="compositionally biased region" description="Basic and acidic residues" evidence="1">
    <location>
        <begin position="43"/>
        <end position="58"/>
    </location>
</feature>
<evidence type="ECO:0000313" key="3">
    <source>
        <dbReference type="Proteomes" id="UP001143509"/>
    </source>
</evidence>
<dbReference type="Proteomes" id="UP001143509">
    <property type="component" value="Unassembled WGS sequence"/>
</dbReference>
<comment type="caution">
    <text evidence="2">The sequence shown here is derived from an EMBL/GenBank/DDBJ whole genome shotgun (WGS) entry which is preliminary data.</text>
</comment>
<proteinExistence type="predicted"/>
<feature type="region of interest" description="Disordered" evidence="1">
    <location>
        <begin position="22"/>
        <end position="58"/>
    </location>
</feature>
<reference evidence="2" key="2">
    <citation type="submission" date="2023-01" db="EMBL/GenBank/DDBJ databases">
        <authorList>
            <person name="Sun Q."/>
            <person name="Evtushenko L."/>
        </authorList>
    </citation>
    <scope>NUCLEOTIDE SEQUENCE</scope>
    <source>
        <strain evidence="2">VKM B-1499</strain>
    </source>
</reference>
<organism evidence="2 3">
    <name type="scientific">Brevundimonas intermedia</name>
    <dbReference type="NCBI Taxonomy" id="74315"/>
    <lineage>
        <taxon>Bacteria</taxon>
        <taxon>Pseudomonadati</taxon>
        <taxon>Pseudomonadota</taxon>
        <taxon>Alphaproteobacteria</taxon>
        <taxon>Caulobacterales</taxon>
        <taxon>Caulobacteraceae</taxon>
        <taxon>Brevundimonas</taxon>
    </lineage>
</organism>
<gene>
    <name evidence="2" type="ORF">GCM10017620_31160</name>
</gene>
<accession>A0ABQ5TDH0</accession>
<evidence type="ECO:0000256" key="1">
    <source>
        <dbReference type="SAM" id="MobiDB-lite"/>
    </source>
</evidence>
<evidence type="ECO:0000313" key="2">
    <source>
        <dbReference type="EMBL" id="GLK50142.1"/>
    </source>
</evidence>
<sequence length="58" mass="6353">MPRYVEYLVAMFDERLGEIAGDGNEADARRSQIAPGSLSPLRNMDDGGAKASNVRDRI</sequence>
<reference evidence="2" key="1">
    <citation type="journal article" date="2014" name="Int. J. Syst. Evol. Microbiol.">
        <title>Complete genome of a new Firmicutes species belonging to the dominant human colonic microbiota ('Ruminococcus bicirculans') reveals two chromosomes and a selective capacity to utilize plant glucans.</title>
        <authorList>
            <consortium name="NISC Comparative Sequencing Program"/>
            <person name="Wegmann U."/>
            <person name="Louis P."/>
            <person name="Goesmann A."/>
            <person name="Henrissat B."/>
            <person name="Duncan S.H."/>
            <person name="Flint H.J."/>
        </authorList>
    </citation>
    <scope>NUCLEOTIDE SEQUENCE</scope>
    <source>
        <strain evidence="2">VKM B-1499</strain>
    </source>
</reference>
<dbReference type="RefSeq" id="WP_271166295.1">
    <property type="nucleotide sequence ID" value="NZ_BSFD01000011.1"/>
</dbReference>